<evidence type="ECO:0000313" key="3">
    <source>
        <dbReference type="Proteomes" id="UP001162483"/>
    </source>
</evidence>
<dbReference type="Gene3D" id="1.25.10.10">
    <property type="entry name" value="Leucine-rich Repeat Variant"/>
    <property type="match status" value="1"/>
</dbReference>
<evidence type="ECO:0000256" key="1">
    <source>
        <dbReference type="ARBA" id="ARBA00022737"/>
    </source>
</evidence>
<comment type="caution">
    <text evidence="2">The sequence shown here is derived from an EMBL/GenBank/DDBJ whole genome shotgun (WGS) entry which is preliminary data.</text>
</comment>
<dbReference type="InterPro" id="IPR051023">
    <property type="entry name" value="PP2A_Regulatory_Subunit_A"/>
</dbReference>
<dbReference type="EMBL" id="CATNWA010020351">
    <property type="protein sequence ID" value="CAI9617919.1"/>
    <property type="molecule type" value="Genomic_DNA"/>
</dbReference>
<dbReference type="InterPro" id="IPR000357">
    <property type="entry name" value="HEAT"/>
</dbReference>
<dbReference type="Proteomes" id="UP001162483">
    <property type="component" value="Unassembled WGS sequence"/>
</dbReference>
<keyword evidence="3" id="KW-1185">Reference proteome</keyword>
<evidence type="ECO:0000313" key="2">
    <source>
        <dbReference type="EMBL" id="CAI9617919.1"/>
    </source>
</evidence>
<protein>
    <recommendedName>
        <fullName evidence="4">Serine/threonine-protein phosphatase 4 regulatory subunit 1</fullName>
    </recommendedName>
</protein>
<dbReference type="SUPFAM" id="SSF48371">
    <property type="entry name" value="ARM repeat"/>
    <property type="match status" value="1"/>
</dbReference>
<dbReference type="InterPro" id="IPR016024">
    <property type="entry name" value="ARM-type_fold"/>
</dbReference>
<dbReference type="PANTHER" id="PTHR10648:SF8">
    <property type="entry name" value="SERINE_THREONINE-PROTEIN PHOSPHATASE 4 REGULATORY SUBUNIT 1"/>
    <property type="match status" value="1"/>
</dbReference>
<organism evidence="2 3">
    <name type="scientific">Staurois parvus</name>
    <dbReference type="NCBI Taxonomy" id="386267"/>
    <lineage>
        <taxon>Eukaryota</taxon>
        <taxon>Metazoa</taxon>
        <taxon>Chordata</taxon>
        <taxon>Craniata</taxon>
        <taxon>Vertebrata</taxon>
        <taxon>Euteleostomi</taxon>
        <taxon>Amphibia</taxon>
        <taxon>Batrachia</taxon>
        <taxon>Anura</taxon>
        <taxon>Neobatrachia</taxon>
        <taxon>Ranoidea</taxon>
        <taxon>Ranidae</taxon>
        <taxon>Staurois</taxon>
    </lineage>
</organism>
<gene>
    <name evidence="2" type="ORF">SPARVUS_LOCUS15615786</name>
</gene>
<dbReference type="Pfam" id="PF02985">
    <property type="entry name" value="HEAT"/>
    <property type="match status" value="1"/>
</dbReference>
<feature type="non-terminal residue" evidence="2">
    <location>
        <position position="1"/>
    </location>
</feature>
<sequence length="322" mass="36576">DLSLLQDDVQEEIDGFGVDDYSSESDVIIIPSALDFVSQDEMLTPLGRLDKYAASENIFNRQMVARSLLDTLKEVSDDEKDCISVLERVSKLSDDSEPTVRAELMEQVPHLAMFCQENRPSIPHAFSNYLLPIVVRYLADQNNQIMCKMASMVGKDITERLILPRFCEMCCDCRMFHVRKVCAANFGDICSVVGQEATEKMLLPRFYQLCSDNVWGVRKACAECFMAVSCATSQELRRTKLSSLFINLIGDPSRWVRQAAFQSLGPFISTFANPSSSGQYFKEEECKNSKDVKQNEVSERYVNHPSFIAMCFELNLDLKMFM</sequence>
<proteinExistence type="predicted"/>
<reference evidence="2" key="1">
    <citation type="submission" date="2023-05" db="EMBL/GenBank/DDBJ databases">
        <authorList>
            <person name="Stuckert A."/>
        </authorList>
    </citation>
    <scope>NUCLEOTIDE SEQUENCE</scope>
</reference>
<dbReference type="PANTHER" id="PTHR10648">
    <property type="entry name" value="SERINE/THREONINE-PROTEIN PHOSPHATASE PP2A 65 KDA REGULATORY SUBUNIT"/>
    <property type="match status" value="1"/>
</dbReference>
<name>A0ABN9H9E2_9NEOB</name>
<keyword evidence="1" id="KW-0677">Repeat</keyword>
<dbReference type="InterPro" id="IPR011989">
    <property type="entry name" value="ARM-like"/>
</dbReference>
<accession>A0ABN9H9E2</accession>
<evidence type="ECO:0008006" key="4">
    <source>
        <dbReference type="Google" id="ProtNLM"/>
    </source>
</evidence>